<dbReference type="Gene3D" id="3.60.40.10">
    <property type="entry name" value="PPM-type phosphatase domain"/>
    <property type="match status" value="1"/>
</dbReference>
<dbReference type="SUPFAM" id="SSF81606">
    <property type="entry name" value="PP2C-like"/>
    <property type="match status" value="1"/>
</dbReference>
<dbReference type="Proteomes" id="UP001310692">
    <property type="component" value="Unassembled WGS sequence"/>
</dbReference>
<evidence type="ECO:0000313" key="3">
    <source>
        <dbReference type="Proteomes" id="UP001310692"/>
    </source>
</evidence>
<organism evidence="2 3">
    <name type="scientific">Hyphobacterium marinum</name>
    <dbReference type="NCBI Taxonomy" id="3116574"/>
    <lineage>
        <taxon>Bacteria</taxon>
        <taxon>Pseudomonadati</taxon>
        <taxon>Pseudomonadota</taxon>
        <taxon>Alphaproteobacteria</taxon>
        <taxon>Maricaulales</taxon>
        <taxon>Maricaulaceae</taxon>
        <taxon>Hyphobacterium</taxon>
    </lineage>
</organism>
<gene>
    <name evidence="2" type="ORF">V0U35_07005</name>
</gene>
<keyword evidence="3" id="KW-1185">Reference proteome</keyword>
<evidence type="ECO:0000313" key="2">
    <source>
        <dbReference type="EMBL" id="MEE2566427.1"/>
    </source>
</evidence>
<evidence type="ECO:0000256" key="1">
    <source>
        <dbReference type="SAM" id="MobiDB-lite"/>
    </source>
</evidence>
<evidence type="ECO:0008006" key="4">
    <source>
        <dbReference type="Google" id="ProtNLM"/>
    </source>
</evidence>
<comment type="caution">
    <text evidence="2">The sequence shown here is derived from an EMBL/GenBank/DDBJ whole genome shotgun (WGS) entry which is preliminary data.</text>
</comment>
<dbReference type="InterPro" id="IPR036457">
    <property type="entry name" value="PPM-type-like_dom_sf"/>
</dbReference>
<feature type="compositionally biased region" description="Basic and acidic residues" evidence="1">
    <location>
        <begin position="165"/>
        <end position="175"/>
    </location>
</feature>
<reference evidence="2 3" key="1">
    <citation type="submission" date="2024-01" db="EMBL/GenBank/DDBJ databases">
        <title>Hyphobacterium bacterium isolated from marine sediment.</title>
        <authorList>
            <person name="Zhao S."/>
        </authorList>
    </citation>
    <scope>NUCLEOTIDE SEQUENCE [LARGE SCALE GENOMIC DNA]</scope>
    <source>
        <strain evidence="2 3">Y60-23</strain>
    </source>
</reference>
<protein>
    <recommendedName>
        <fullName evidence="4">PPM-type phosphatase domain-containing protein</fullName>
    </recommendedName>
</protein>
<feature type="region of interest" description="Disordered" evidence="1">
    <location>
        <begin position="165"/>
        <end position="185"/>
    </location>
</feature>
<dbReference type="EMBL" id="JAZDRO010000002">
    <property type="protein sequence ID" value="MEE2566427.1"/>
    <property type="molecule type" value="Genomic_DNA"/>
</dbReference>
<proteinExistence type="predicted"/>
<sequence>MQSGFSFIDAVNFPATGRTGDDRYGFDESAGTAWVVDGATDVGTRRVLPAEAEEAQGFVQYESDAAWYAEALSERFMRASEAGESAKAYLERVISDVAARAEAAALTPLSEEPRHNLPSAGGIWARRDGDAVEFAMLGDCIGILRTGGQTRVIGNLDAVKAEHATNREQLARPEGKAGGYASARDDRNRINTEGAHWVFSIHPEAAARATVERVRISGESHLLLMSDGFFRLVEPYRRYDATRLMDAALEEDALLDLVGELRAQEINPEDDVRIGRLKTSDDACALLLRVD</sequence>
<accession>A0ABU7LXY9</accession>
<name>A0ABU7LXY9_9PROT</name>
<dbReference type="RefSeq" id="WP_330195968.1">
    <property type="nucleotide sequence ID" value="NZ_JAZDRO010000002.1"/>
</dbReference>